<evidence type="ECO:0000313" key="2">
    <source>
        <dbReference type="EMBL" id="HEC56716.1"/>
    </source>
</evidence>
<protein>
    <recommendedName>
        <fullName evidence="3">NADH-quinone oxidoreductase subunit J</fullName>
    </recommendedName>
</protein>
<gene>
    <name evidence="2" type="ORF">ENI32_02360</name>
</gene>
<keyword evidence="1" id="KW-1133">Transmembrane helix</keyword>
<keyword evidence="1" id="KW-0472">Membrane</keyword>
<accession>A0A7J2RZS3</accession>
<keyword evidence="1" id="KW-0812">Transmembrane</keyword>
<feature type="transmembrane region" description="Helical" evidence="1">
    <location>
        <begin position="91"/>
        <end position="111"/>
    </location>
</feature>
<name>A0A7J2RZS3_9EURY</name>
<dbReference type="AlphaFoldDB" id="A0A7J2RZS3"/>
<sequence>MAAISEEMVLLLALIALTILLSMGVLLTRDNFFSAMYMSATLIMVASIYAFFGIQPLFILIIFIFVGVTGIVTVALAATFRSEPEKASPGFWGPLALTTALIVAISLSTSLRHHPESGMGAIQFELGGFLGNPGYILLIISLTSLGILLMLSVLKMIGGVNECR</sequence>
<organism evidence="2">
    <name type="scientific">Candidatus Syntropharchaeum butanivorans</name>
    <dbReference type="NCBI Taxonomy" id="1839936"/>
    <lineage>
        <taxon>Archaea</taxon>
        <taxon>Methanobacteriati</taxon>
        <taxon>Methanobacteriota</taxon>
        <taxon>Stenosarchaea group</taxon>
        <taxon>Methanomicrobia</taxon>
        <taxon>Methanosarcinales</taxon>
        <taxon>ANME-2 cluster</taxon>
        <taxon>Candidatus Syntropharchaeum</taxon>
    </lineage>
</organism>
<proteinExistence type="predicted"/>
<evidence type="ECO:0008006" key="3">
    <source>
        <dbReference type="Google" id="ProtNLM"/>
    </source>
</evidence>
<comment type="caution">
    <text evidence="2">The sequence shown here is derived from an EMBL/GenBank/DDBJ whole genome shotgun (WGS) entry which is preliminary data.</text>
</comment>
<feature type="transmembrane region" description="Helical" evidence="1">
    <location>
        <begin position="57"/>
        <end position="79"/>
    </location>
</feature>
<feature type="transmembrane region" description="Helical" evidence="1">
    <location>
        <begin position="132"/>
        <end position="154"/>
    </location>
</feature>
<feature type="transmembrane region" description="Helical" evidence="1">
    <location>
        <begin position="34"/>
        <end position="52"/>
    </location>
</feature>
<dbReference type="Proteomes" id="UP000885936">
    <property type="component" value="Unassembled WGS sequence"/>
</dbReference>
<evidence type="ECO:0000256" key="1">
    <source>
        <dbReference type="SAM" id="Phobius"/>
    </source>
</evidence>
<reference evidence="2" key="1">
    <citation type="journal article" date="2020" name="mSystems">
        <title>Genome- and Community-Level Interaction Insights into Carbon Utilization and Element Cycling Functions of Hydrothermarchaeota in Hydrothermal Sediment.</title>
        <authorList>
            <person name="Zhou Z."/>
            <person name="Liu Y."/>
            <person name="Xu W."/>
            <person name="Pan J."/>
            <person name="Luo Z.H."/>
            <person name="Li M."/>
        </authorList>
    </citation>
    <scope>NUCLEOTIDE SEQUENCE [LARGE SCALE GENOMIC DNA]</scope>
    <source>
        <strain evidence="2">HyVt-386</strain>
    </source>
</reference>
<dbReference type="EMBL" id="DRIE01000038">
    <property type="protein sequence ID" value="HEC56716.1"/>
    <property type="molecule type" value="Genomic_DNA"/>
</dbReference>